<dbReference type="EMBL" id="JARGDL010000005">
    <property type="protein sequence ID" value="MDF1611615.1"/>
    <property type="molecule type" value="Genomic_DNA"/>
</dbReference>
<dbReference type="Gene3D" id="1.10.3210.10">
    <property type="entry name" value="Hypothetical protein af1432"/>
    <property type="match status" value="1"/>
</dbReference>
<proteinExistence type="inferred from homology"/>
<organism evidence="4 5">
    <name type="scientific">Stygiobacter electus</name>
    <dbReference type="NCBI Taxonomy" id="3032292"/>
    <lineage>
        <taxon>Bacteria</taxon>
        <taxon>Pseudomonadati</taxon>
        <taxon>Ignavibacteriota</taxon>
        <taxon>Ignavibacteria</taxon>
        <taxon>Ignavibacteriales</taxon>
        <taxon>Melioribacteraceae</taxon>
        <taxon>Stygiobacter</taxon>
    </lineage>
</organism>
<evidence type="ECO:0000259" key="3">
    <source>
        <dbReference type="PROSITE" id="PS51831"/>
    </source>
</evidence>
<dbReference type="NCBIfam" id="TIGR01353">
    <property type="entry name" value="dGTP_triPase"/>
    <property type="match status" value="1"/>
</dbReference>
<evidence type="ECO:0000313" key="5">
    <source>
        <dbReference type="Proteomes" id="UP001221302"/>
    </source>
</evidence>
<dbReference type="PANTHER" id="PTHR11373:SF32">
    <property type="entry name" value="DEOXYGUANOSINETRIPHOSPHATE TRIPHOSPHOHYDROLASE"/>
    <property type="match status" value="1"/>
</dbReference>
<evidence type="ECO:0000256" key="2">
    <source>
        <dbReference type="HAMAP-Rule" id="MF_01212"/>
    </source>
</evidence>
<keyword evidence="5" id="KW-1185">Reference proteome</keyword>
<dbReference type="InterPro" id="IPR006674">
    <property type="entry name" value="HD_domain"/>
</dbReference>
<dbReference type="SUPFAM" id="SSF109604">
    <property type="entry name" value="HD-domain/PDEase-like"/>
    <property type="match status" value="1"/>
</dbReference>
<dbReference type="InterPro" id="IPR050135">
    <property type="entry name" value="dGTPase-like"/>
</dbReference>
<dbReference type="PANTHER" id="PTHR11373">
    <property type="entry name" value="DEOXYNUCLEOSIDE TRIPHOSPHATE TRIPHOSPHOHYDROLASE"/>
    <property type="match status" value="1"/>
</dbReference>
<name>A0AAE3NZS6_9BACT</name>
<reference evidence="4" key="1">
    <citation type="submission" date="2023-03" db="EMBL/GenBank/DDBJ databases">
        <title>Stygiobacter electus gen. nov., sp. nov., facultatively anaerobic thermotolerant bacterium of the class Ignavibacteria from a well of Yessentuki mineral water deposit.</title>
        <authorList>
            <person name="Podosokorskaya O.A."/>
            <person name="Elcheninov A.G."/>
            <person name="Petrova N.F."/>
            <person name="Zavarzina D.G."/>
            <person name="Kublanov I.V."/>
            <person name="Merkel A.Y."/>
        </authorList>
    </citation>
    <scope>NUCLEOTIDE SEQUENCE</scope>
    <source>
        <strain evidence="4">09-Me</strain>
    </source>
</reference>
<sequence>MKNTFYNEFDFQRLKKSERSNDYRSPFQIDRDRIIHSSEFRRLQGKTQVFLPGEYDFYRTRLTHSIEVAQIGRSICNLLLSKKDFLDDNFFIDPDLVESICLAHDLGHPPFGHAGERTLNRLMKKYGGFEGNGQTLRLVADIFYRDEDHYRGMNPTRAFIDGILKYKATFSDFKNPENHFVYDESKKYIDFVFNNLNYKKFLKNADKLNSFQSIECQIMDWADDTAYAINDLVDSISGGFINIAKLSQWQKEKKLNDFQSSIVDEIIDWIKSNKYKSKFGSKIGEFISACSLKERKTFMDSITNRYKFQLVVPTEIIEQVNIYKQISVDLVFRSSALHQIEFKGDSMIENIFTMFENNYVKKLGRFKILPDFNDKLVREEKSKRIRARMICDYISGSTDSYAMRMYRRLFDTEYSSLTDLA</sequence>
<dbReference type="CDD" id="cd00077">
    <property type="entry name" value="HDc"/>
    <property type="match status" value="1"/>
</dbReference>
<dbReference type="Pfam" id="PF01966">
    <property type="entry name" value="HD"/>
    <property type="match status" value="1"/>
</dbReference>
<dbReference type="InterPro" id="IPR026875">
    <property type="entry name" value="PHydrolase_assoc_dom"/>
</dbReference>
<dbReference type="GO" id="GO:0008832">
    <property type="term" value="F:dGTPase activity"/>
    <property type="evidence" value="ECO:0007669"/>
    <property type="project" value="TreeGrafter"/>
</dbReference>
<comment type="similarity">
    <text evidence="2">Belongs to the dGTPase family. Type 2 subfamily.</text>
</comment>
<dbReference type="Proteomes" id="UP001221302">
    <property type="component" value="Unassembled WGS sequence"/>
</dbReference>
<dbReference type="AlphaFoldDB" id="A0AAE3NZS6"/>
<dbReference type="Pfam" id="PF13286">
    <property type="entry name" value="HD_assoc"/>
    <property type="match status" value="1"/>
</dbReference>
<dbReference type="PROSITE" id="PS51831">
    <property type="entry name" value="HD"/>
    <property type="match status" value="1"/>
</dbReference>
<dbReference type="RefSeq" id="WP_321535382.1">
    <property type="nucleotide sequence ID" value="NZ_JARGDL010000005.1"/>
</dbReference>
<evidence type="ECO:0000256" key="1">
    <source>
        <dbReference type="ARBA" id="ARBA00022801"/>
    </source>
</evidence>
<accession>A0AAE3NZS6</accession>
<protein>
    <recommendedName>
        <fullName evidence="2">Deoxyguanosinetriphosphate triphosphohydrolase-like protein</fullName>
    </recommendedName>
</protein>
<feature type="domain" description="HD" evidence="3">
    <location>
        <begin position="61"/>
        <end position="228"/>
    </location>
</feature>
<comment type="caution">
    <text evidence="4">The sequence shown here is derived from an EMBL/GenBank/DDBJ whole genome shotgun (WGS) entry which is preliminary data.</text>
</comment>
<evidence type="ECO:0000313" key="4">
    <source>
        <dbReference type="EMBL" id="MDF1611615.1"/>
    </source>
</evidence>
<dbReference type="InterPro" id="IPR003607">
    <property type="entry name" value="HD/PDEase_dom"/>
</dbReference>
<dbReference type="InterPro" id="IPR006261">
    <property type="entry name" value="dGTPase"/>
</dbReference>
<dbReference type="InterPro" id="IPR023023">
    <property type="entry name" value="dNTPase_2"/>
</dbReference>
<gene>
    <name evidence="4" type="primary">dgt</name>
    <name evidence="4" type="ORF">P0M35_05605</name>
</gene>
<dbReference type="SMART" id="SM00471">
    <property type="entry name" value="HDc"/>
    <property type="match status" value="1"/>
</dbReference>
<dbReference type="HAMAP" id="MF_01212">
    <property type="entry name" value="dGTPase_type2"/>
    <property type="match status" value="1"/>
</dbReference>
<keyword evidence="1 2" id="KW-0378">Hydrolase</keyword>
<dbReference type="GO" id="GO:0006203">
    <property type="term" value="P:dGTP catabolic process"/>
    <property type="evidence" value="ECO:0007669"/>
    <property type="project" value="TreeGrafter"/>
</dbReference>